<dbReference type="PANTHER" id="PTHR30121">
    <property type="entry name" value="UNCHARACTERIZED PROTEIN YJGR-RELATED"/>
    <property type="match status" value="1"/>
</dbReference>
<feature type="transmembrane region" description="Helical" evidence="1">
    <location>
        <begin position="14"/>
        <end position="38"/>
    </location>
</feature>
<dbReference type="Gene3D" id="3.40.50.300">
    <property type="entry name" value="P-loop containing nucleotide triphosphate hydrolases"/>
    <property type="match status" value="2"/>
</dbReference>
<dbReference type="RefSeq" id="WP_071177594.1">
    <property type="nucleotide sequence ID" value="NZ_CP017832.1"/>
</dbReference>
<evidence type="ECO:0000313" key="2">
    <source>
        <dbReference type="EMBL" id="AOZ97835.1"/>
    </source>
</evidence>
<evidence type="ECO:0000313" key="3">
    <source>
        <dbReference type="Proteomes" id="UP000179284"/>
    </source>
</evidence>
<proteinExistence type="predicted"/>
<organism evidence="2 3">
    <name type="scientific">Butyrivibrio hungatei</name>
    <dbReference type="NCBI Taxonomy" id="185008"/>
    <lineage>
        <taxon>Bacteria</taxon>
        <taxon>Bacillati</taxon>
        <taxon>Bacillota</taxon>
        <taxon>Clostridia</taxon>
        <taxon>Lachnospirales</taxon>
        <taxon>Lachnospiraceae</taxon>
        <taxon>Butyrivibrio</taxon>
    </lineage>
</organism>
<keyword evidence="1" id="KW-1133">Transmembrane helix</keyword>
<keyword evidence="2" id="KW-0614">Plasmid</keyword>
<reference evidence="3" key="1">
    <citation type="submission" date="2016-10" db="EMBL/GenBank/DDBJ databases">
        <title>The complete genome sequence of the rumen bacterium Butyrivibrio hungatei MB2003.</title>
        <authorList>
            <person name="Palevich N."/>
            <person name="Kelly W.J."/>
            <person name="Leahy S.C."/>
            <person name="Altermann E."/>
            <person name="Rakonjac J."/>
            <person name="Attwood G.T."/>
        </authorList>
    </citation>
    <scope>NUCLEOTIDE SEQUENCE [LARGE SCALE GENOMIC DNA]</scope>
    <source>
        <strain evidence="3">MB2003</strain>
        <plasmid evidence="3">Plasmid pnp144</plasmid>
    </source>
</reference>
<dbReference type="Proteomes" id="UP000179284">
    <property type="component" value="Plasmid pNP144"/>
</dbReference>
<keyword evidence="3" id="KW-1185">Reference proteome</keyword>
<dbReference type="InterPro" id="IPR027417">
    <property type="entry name" value="P-loop_NTPase"/>
</dbReference>
<accession>A0A1D9P6R3</accession>
<dbReference type="OrthoDB" id="9804380at2"/>
<name>A0A1D9P6R3_9FIRM</name>
<keyword evidence="1" id="KW-0812">Transmembrane</keyword>
<dbReference type="AlphaFoldDB" id="A0A1D9P6R3"/>
<keyword evidence="1" id="KW-0472">Membrane</keyword>
<dbReference type="InterPro" id="IPR051162">
    <property type="entry name" value="T4SS_component"/>
</dbReference>
<sequence>MTELYEFLVQFSDYIGLIRTAIVFVVLGIVAVVVINALRHLRQQMDEQRVEKLRDDNLKNIDYDTLDRREKATTLRNVISADSIDVGPNSYMVVSDGGQNVYIRSFTITSIPRRARFANTFAPLMNFQNCESSIFIKPIAEDEMLRKYNKHINVLVGESYEAEKNSNVNRVRDISGQIQDANDFAAQIESGENKFFSVGFLFTLHATDIKELNKLTQEFHSKALEKNINISCCYGVQAEAFANNAPFNRLVKVDSSTVKSDAVKFFNFDKYSVSALYNYTQSSFSHRKGVPLGRDMFTAMPIIYDSFDGAHDGYTIVVAGKTGTGKSALVKMMVCRQVLMGYHFVSIDFKQRKGTSEGEYAALATLCDGVNFQISNMSSDVMNIFDITETTRNIKDASGILHEIRSLELTDKITMVTNIILKLVAGDDEQGVTTSLAENKYLENIVIENLKALYKSFGFIDGDADSLYTTPGSANASDSEILGDGRVLKKIPTMTDFYKQLLISRRDNRDSNMVDAYNILIMSLANYVKELYYSERTCRFFSREQYEALAYSEASKCREYKNDQNIKEAVKEVRGIRAYFDGQSSIRINRDCPFTNIDISLLSDSEKKLVQQIALEFVNENFIKKNSLSFDAESKMQVIVDEAHEMFKNQYDRAVLNAVSRTARSRNVSLMLISQTVSEYARFPETQDILKQATTKFILKQDVQDKDFLIDSISLTPAQADLIVNTLGGNPDDESDSNKHRGEVCIVDNKTVAFCKVDYREDTEQLAVATDAKGIEEAFSKMSA</sequence>
<evidence type="ECO:0000256" key="1">
    <source>
        <dbReference type="SAM" id="Phobius"/>
    </source>
</evidence>
<protein>
    <submittedName>
        <fullName evidence="2">Type IV secretion system protein</fullName>
    </submittedName>
</protein>
<dbReference type="KEGG" id="bhu:bhn_II036"/>
<dbReference type="EMBL" id="CP017832">
    <property type="protein sequence ID" value="AOZ97835.1"/>
    <property type="molecule type" value="Genomic_DNA"/>
</dbReference>
<gene>
    <name evidence="2" type="ORF">bhn_II036</name>
</gene>
<dbReference type="SUPFAM" id="SSF52540">
    <property type="entry name" value="P-loop containing nucleoside triphosphate hydrolases"/>
    <property type="match status" value="1"/>
</dbReference>
<geneLocation type="plasmid" evidence="3">
    <name>pnp144</name>
</geneLocation>
<dbReference type="PANTHER" id="PTHR30121:SF6">
    <property type="entry name" value="SLR6007 PROTEIN"/>
    <property type="match status" value="1"/>
</dbReference>